<accession>A0ABU7UVY1</accession>
<protein>
    <submittedName>
        <fullName evidence="1">Thioredoxin family protein</fullName>
    </submittedName>
</protein>
<proteinExistence type="predicted"/>
<comment type="caution">
    <text evidence="1">The sequence shown here is derived from an EMBL/GenBank/DDBJ whole genome shotgun (WGS) entry which is preliminary data.</text>
</comment>
<name>A0ABU7UVY1_9CLOT</name>
<reference evidence="1 2" key="1">
    <citation type="submission" date="2023-11" db="EMBL/GenBank/DDBJ databases">
        <title>Draft genome sequence of a psychrophilic Clostridium strain from permafrost water brine.</title>
        <authorList>
            <person name="Shcherbakova V.A."/>
            <person name="Trubitsyn V.E."/>
            <person name="Zakharyuk A.G."/>
        </authorList>
    </citation>
    <scope>NUCLEOTIDE SEQUENCE [LARGE SCALE GENOMIC DNA]</scope>
    <source>
        <strain evidence="1 2">14F</strain>
    </source>
</reference>
<sequence>MRKNLLGLLLVILCIGAFIGYKYLIYKPLNSINQREVESIVTAKKDAIIYIGRPSCPDCKKFKPELEKVLKYNHSSIYYFNIESTGKQKQLIREYLKGLGIDYIPIVIVIENGKVKEYLKGEMDFQKLKKIITD</sequence>
<keyword evidence="2" id="KW-1185">Reference proteome</keyword>
<dbReference type="Proteomes" id="UP001498469">
    <property type="component" value="Unassembled WGS sequence"/>
</dbReference>
<dbReference type="EMBL" id="JAZHFS010000038">
    <property type="protein sequence ID" value="MEF2115071.1"/>
    <property type="molecule type" value="Genomic_DNA"/>
</dbReference>
<dbReference type="Pfam" id="PF20207">
    <property type="entry name" value="DUF6568"/>
    <property type="match status" value="1"/>
</dbReference>
<organism evidence="1 2">
    <name type="scientific">Clostridium frigoriphilum</name>
    <dbReference type="NCBI Taxonomy" id="443253"/>
    <lineage>
        <taxon>Bacteria</taxon>
        <taxon>Bacillati</taxon>
        <taxon>Bacillota</taxon>
        <taxon>Clostridia</taxon>
        <taxon>Eubacteriales</taxon>
        <taxon>Clostridiaceae</taxon>
        <taxon>Clostridium</taxon>
    </lineage>
</organism>
<evidence type="ECO:0000313" key="1">
    <source>
        <dbReference type="EMBL" id="MEF2115071.1"/>
    </source>
</evidence>
<evidence type="ECO:0000313" key="2">
    <source>
        <dbReference type="Proteomes" id="UP001498469"/>
    </source>
</evidence>
<gene>
    <name evidence="1" type="ORF">SJI18_22580</name>
</gene>
<dbReference type="RefSeq" id="WP_216255206.1">
    <property type="nucleotide sequence ID" value="NZ_JAZHFS010000038.1"/>
</dbReference>
<dbReference type="CDD" id="cd02947">
    <property type="entry name" value="TRX_family"/>
    <property type="match status" value="1"/>
</dbReference>
<dbReference type="InterPro" id="IPR046698">
    <property type="entry name" value="PedC-like"/>
</dbReference>